<keyword evidence="1" id="KW-0812">Transmembrane</keyword>
<dbReference type="EMBL" id="KQ416582">
    <property type="protein sequence ID" value="KOF96374.1"/>
    <property type="molecule type" value="Genomic_DNA"/>
</dbReference>
<accession>A0A0L8I4W5</accession>
<protein>
    <submittedName>
        <fullName evidence="2">Uncharacterized protein</fullName>
    </submittedName>
</protein>
<reference evidence="2" key="1">
    <citation type="submission" date="2015-07" db="EMBL/GenBank/DDBJ databases">
        <title>MeaNS - Measles Nucleotide Surveillance Program.</title>
        <authorList>
            <person name="Tran T."/>
            <person name="Druce J."/>
        </authorList>
    </citation>
    <scope>NUCLEOTIDE SEQUENCE</scope>
    <source>
        <strain evidence="2">UCB-OBI-ISO-001</strain>
        <tissue evidence="2">Gonad</tissue>
    </source>
</reference>
<gene>
    <name evidence="2" type="ORF">OCBIM_22035353mg</name>
</gene>
<organism evidence="2">
    <name type="scientific">Octopus bimaculoides</name>
    <name type="common">California two-spotted octopus</name>
    <dbReference type="NCBI Taxonomy" id="37653"/>
    <lineage>
        <taxon>Eukaryota</taxon>
        <taxon>Metazoa</taxon>
        <taxon>Spiralia</taxon>
        <taxon>Lophotrochozoa</taxon>
        <taxon>Mollusca</taxon>
        <taxon>Cephalopoda</taxon>
        <taxon>Coleoidea</taxon>
        <taxon>Octopodiformes</taxon>
        <taxon>Octopoda</taxon>
        <taxon>Incirrata</taxon>
        <taxon>Octopodidae</taxon>
        <taxon>Octopus</taxon>
    </lineage>
</organism>
<sequence>MDLPKAFVAVTSQKNIGLSGKFLLIYTMLFSLAEITFRLNCFETMSILGRGYFQVEGKDGDALCNKRVHIWLVRNIMASIY</sequence>
<keyword evidence="1" id="KW-1133">Transmembrane helix</keyword>
<feature type="transmembrane region" description="Helical" evidence="1">
    <location>
        <begin position="22"/>
        <end position="41"/>
    </location>
</feature>
<evidence type="ECO:0000256" key="1">
    <source>
        <dbReference type="SAM" id="Phobius"/>
    </source>
</evidence>
<proteinExistence type="predicted"/>
<dbReference type="AlphaFoldDB" id="A0A0L8I4W5"/>
<keyword evidence="1" id="KW-0472">Membrane</keyword>
<name>A0A0L8I4W5_OCTBM</name>
<evidence type="ECO:0000313" key="2">
    <source>
        <dbReference type="EMBL" id="KOF96374.1"/>
    </source>
</evidence>